<dbReference type="InterPro" id="IPR052954">
    <property type="entry name" value="GPCR-Ligand_Int"/>
</dbReference>
<dbReference type="GO" id="GO:0004930">
    <property type="term" value="F:G protein-coupled receptor activity"/>
    <property type="evidence" value="ECO:0007669"/>
    <property type="project" value="InterPro"/>
</dbReference>
<dbReference type="PANTHER" id="PTHR46641:SF18">
    <property type="entry name" value="G-PROTEIN COUPLED RECEPTORS FAMILY 1 PROFILE DOMAIN-CONTAINING PROTEIN"/>
    <property type="match status" value="1"/>
</dbReference>
<comment type="subcellular location">
    <subcellularLocation>
        <location evidence="1">Membrane</location>
    </subcellularLocation>
</comment>
<evidence type="ECO:0000256" key="4">
    <source>
        <dbReference type="ARBA" id="ARBA00023136"/>
    </source>
</evidence>
<evidence type="ECO:0000256" key="5">
    <source>
        <dbReference type="SAM" id="Phobius"/>
    </source>
</evidence>
<dbReference type="InterPro" id="IPR017452">
    <property type="entry name" value="GPCR_Rhodpsn_7TM"/>
</dbReference>
<keyword evidence="4 5" id="KW-0472">Membrane</keyword>
<comment type="caution">
    <text evidence="7">The sequence shown here is derived from an EMBL/GenBank/DDBJ whole genome shotgun (WGS) entry which is preliminary data.</text>
</comment>
<keyword evidence="3 5" id="KW-1133">Transmembrane helix</keyword>
<proteinExistence type="predicted"/>
<keyword evidence="2 5" id="KW-0812">Transmembrane</keyword>
<feature type="domain" description="G-protein coupled receptors family 1 profile" evidence="6">
    <location>
        <begin position="2"/>
        <end position="286"/>
    </location>
</feature>
<accession>A0A8S3Z2U4</accession>
<feature type="transmembrane region" description="Helical" evidence="5">
    <location>
        <begin position="263"/>
        <end position="287"/>
    </location>
</feature>
<name>A0A8S3Z2U4_9EUPU</name>
<feature type="transmembrane region" description="Helical" evidence="5">
    <location>
        <begin position="21"/>
        <end position="46"/>
    </location>
</feature>
<keyword evidence="8" id="KW-1185">Reference proteome</keyword>
<dbReference type="OrthoDB" id="6070117at2759"/>
<dbReference type="PANTHER" id="PTHR46641">
    <property type="entry name" value="FMRFAMIDE RECEPTOR-RELATED"/>
    <property type="match status" value="1"/>
</dbReference>
<dbReference type="GO" id="GO:0016020">
    <property type="term" value="C:membrane"/>
    <property type="evidence" value="ECO:0007669"/>
    <property type="project" value="UniProtKB-SubCell"/>
</dbReference>
<evidence type="ECO:0000256" key="2">
    <source>
        <dbReference type="ARBA" id="ARBA00022692"/>
    </source>
</evidence>
<sequence>MTNIINIIVFSKIGFSESSTVVLFGLVLSDLGFLFLSCVSQTLDILDSAVGLRPLEPFKQFAYQVLWWYNMFYDVTILLTVFNAVQKCACVAIPLTFKSIFTTSRSIKVTVVIYSAAVIYYVPIFASPGTWTRFDYSRNWTRLYNYYYPQNKLAFTVVHIFSRIILPLVSQVIVIFCMIVLIYKLREAQRNRRSMGSGTELPANTYNRISQQSHKNTAREIRAIQTVTLVSAIFVVCNMPDILITFTNKFYPAFGDAMKYEGAFKMCSAIQDVFAVINSAVNIFVYLKYNSKYRRKFTEIRQKACRFPKRLST</sequence>
<evidence type="ECO:0000256" key="1">
    <source>
        <dbReference type="ARBA" id="ARBA00004370"/>
    </source>
</evidence>
<feature type="transmembrane region" description="Helical" evidence="5">
    <location>
        <begin position="160"/>
        <end position="183"/>
    </location>
</feature>
<evidence type="ECO:0000256" key="3">
    <source>
        <dbReference type="ARBA" id="ARBA00022989"/>
    </source>
</evidence>
<dbReference type="EMBL" id="CAJHNH020001139">
    <property type="protein sequence ID" value="CAG5121682.1"/>
    <property type="molecule type" value="Genomic_DNA"/>
</dbReference>
<dbReference type="PROSITE" id="PS50262">
    <property type="entry name" value="G_PROTEIN_RECEP_F1_2"/>
    <property type="match status" value="1"/>
</dbReference>
<dbReference type="InterPro" id="IPR000276">
    <property type="entry name" value="GPCR_Rhodpsn"/>
</dbReference>
<evidence type="ECO:0000313" key="7">
    <source>
        <dbReference type="EMBL" id="CAG5121682.1"/>
    </source>
</evidence>
<reference evidence="7" key="1">
    <citation type="submission" date="2021-04" db="EMBL/GenBank/DDBJ databases">
        <authorList>
            <consortium name="Molecular Ecology Group"/>
        </authorList>
    </citation>
    <scope>NUCLEOTIDE SEQUENCE</scope>
</reference>
<feature type="transmembrane region" description="Helical" evidence="5">
    <location>
        <begin position="66"/>
        <end position="85"/>
    </location>
</feature>
<dbReference type="Proteomes" id="UP000678393">
    <property type="component" value="Unassembled WGS sequence"/>
</dbReference>
<evidence type="ECO:0000313" key="8">
    <source>
        <dbReference type="Proteomes" id="UP000678393"/>
    </source>
</evidence>
<organism evidence="7 8">
    <name type="scientific">Candidula unifasciata</name>
    <dbReference type="NCBI Taxonomy" id="100452"/>
    <lineage>
        <taxon>Eukaryota</taxon>
        <taxon>Metazoa</taxon>
        <taxon>Spiralia</taxon>
        <taxon>Lophotrochozoa</taxon>
        <taxon>Mollusca</taxon>
        <taxon>Gastropoda</taxon>
        <taxon>Heterobranchia</taxon>
        <taxon>Euthyneura</taxon>
        <taxon>Panpulmonata</taxon>
        <taxon>Eupulmonata</taxon>
        <taxon>Stylommatophora</taxon>
        <taxon>Helicina</taxon>
        <taxon>Helicoidea</taxon>
        <taxon>Geomitridae</taxon>
        <taxon>Candidula</taxon>
    </lineage>
</organism>
<dbReference type="AlphaFoldDB" id="A0A8S3Z2U4"/>
<dbReference type="Gene3D" id="1.20.1070.10">
    <property type="entry name" value="Rhodopsin 7-helix transmembrane proteins"/>
    <property type="match status" value="1"/>
</dbReference>
<protein>
    <recommendedName>
        <fullName evidence="6">G-protein coupled receptors family 1 profile domain-containing protein</fullName>
    </recommendedName>
</protein>
<dbReference type="SUPFAM" id="SSF81321">
    <property type="entry name" value="Family A G protein-coupled receptor-like"/>
    <property type="match status" value="1"/>
</dbReference>
<feature type="transmembrane region" description="Helical" evidence="5">
    <location>
        <begin position="106"/>
        <end position="126"/>
    </location>
</feature>
<feature type="transmembrane region" description="Helical" evidence="5">
    <location>
        <begin position="223"/>
        <end position="243"/>
    </location>
</feature>
<evidence type="ECO:0000259" key="6">
    <source>
        <dbReference type="PROSITE" id="PS50262"/>
    </source>
</evidence>
<gene>
    <name evidence="7" type="ORF">CUNI_LOCUS7240</name>
</gene>
<dbReference type="Pfam" id="PF00001">
    <property type="entry name" value="7tm_1"/>
    <property type="match status" value="1"/>
</dbReference>